<evidence type="ECO:0000313" key="3">
    <source>
        <dbReference type="Ensembl" id="ENSCINP00000031169.1"/>
    </source>
</evidence>
<dbReference type="Proteomes" id="UP000008144">
    <property type="component" value="Chromosome 1"/>
</dbReference>
<accession>H2XND6</accession>
<evidence type="ECO:0000256" key="1">
    <source>
        <dbReference type="SAM" id="SignalP"/>
    </source>
</evidence>
<dbReference type="HOGENOM" id="CLU_1204427_0_0_1"/>
<dbReference type="InterPro" id="IPR016186">
    <property type="entry name" value="C-type_lectin-like/link_sf"/>
</dbReference>
<dbReference type="Ensembl" id="ENSCINT00000033099.1">
    <property type="protein sequence ID" value="ENSCINP00000031169.1"/>
    <property type="gene ID" value="ENSCING00000018808.1"/>
</dbReference>
<evidence type="ECO:0000313" key="4">
    <source>
        <dbReference type="Proteomes" id="UP000008144"/>
    </source>
</evidence>
<dbReference type="AlphaFoldDB" id="H2XND6"/>
<accession>A0A1W2W5D0</accession>
<keyword evidence="4" id="KW-1185">Reference proteome</keyword>
<reference evidence="3" key="2">
    <citation type="journal article" date="2008" name="Genome Biol.">
        <title>Improved genome assembly and evidence-based global gene model set for the chordate Ciona intestinalis: new insight into intron and operon populations.</title>
        <authorList>
            <person name="Satou Y."/>
            <person name="Mineta K."/>
            <person name="Ogasawara M."/>
            <person name="Sasakura Y."/>
            <person name="Shoguchi E."/>
            <person name="Ueno K."/>
            <person name="Yamada L."/>
            <person name="Matsumoto J."/>
            <person name="Wasserscheid J."/>
            <person name="Dewar K."/>
            <person name="Wiley G.B."/>
            <person name="Macmil S.L."/>
            <person name="Roe B.A."/>
            <person name="Zeller R.W."/>
            <person name="Hastings K.E."/>
            <person name="Lemaire P."/>
            <person name="Lindquist E."/>
            <person name="Endo T."/>
            <person name="Hotta K."/>
            <person name="Inaba K."/>
        </authorList>
    </citation>
    <scope>NUCLEOTIDE SEQUENCE [LARGE SCALE GENOMIC DNA]</scope>
    <source>
        <strain evidence="3">wild type</strain>
    </source>
</reference>
<dbReference type="Gene3D" id="3.10.100.10">
    <property type="entry name" value="Mannose-Binding Protein A, subunit A"/>
    <property type="match status" value="1"/>
</dbReference>
<feature type="domain" description="C-type lectin" evidence="2">
    <location>
        <begin position="85"/>
        <end position="182"/>
    </location>
</feature>
<dbReference type="InterPro" id="IPR016187">
    <property type="entry name" value="CTDL_fold"/>
</dbReference>
<sequence>MKSLAFAFVFLTMCWSFVSCENNDVCSNVTESYKICTAVRTLIRHQNACDPNHVRVLERRIQVLTGTLNRLTIQKRRGECSGVIYRGKCYFLLDDGCEPNMRSYQESKEACEAQQGHLVKIRDAANYNFLFNYVLRNAYDFMSENRDFVLVWTGGAWDYERGRVRFENNQTTTYSPWNVGHPLNMTDRTNIAMAVATRPILRGMIDVPPSNQFYPLCEKVMRCRYGKRNR</sequence>
<evidence type="ECO:0000259" key="2">
    <source>
        <dbReference type="PROSITE" id="PS50041"/>
    </source>
</evidence>
<dbReference type="SUPFAM" id="SSF56436">
    <property type="entry name" value="C-type lectin-like"/>
    <property type="match status" value="1"/>
</dbReference>
<dbReference type="CDD" id="cd00037">
    <property type="entry name" value="CLECT"/>
    <property type="match status" value="1"/>
</dbReference>
<name>H2XND6_CIOIN</name>
<dbReference type="GeneID" id="100183766"/>
<reference evidence="4" key="1">
    <citation type="journal article" date="2002" name="Science">
        <title>The draft genome of Ciona intestinalis: insights into chordate and vertebrate origins.</title>
        <authorList>
            <person name="Dehal P."/>
            <person name="Satou Y."/>
            <person name="Campbell R.K."/>
            <person name="Chapman J."/>
            <person name="Degnan B."/>
            <person name="De Tomaso A."/>
            <person name="Davidson B."/>
            <person name="Di Gregorio A."/>
            <person name="Gelpke M."/>
            <person name="Goodstein D.M."/>
            <person name="Harafuji N."/>
            <person name="Hastings K.E."/>
            <person name="Ho I."/>
            <person name="Hotta K."/>
            <person name="Huang W."/>
            <person name="Kawashima T."/>
            <person name="Lemaire P."/>
            <person name="Martinez D."/>
            <person name="Meinertzhagen I.A."/>
            <person name="Necula S."/>
            <person name="Nonaka M."/>
            <person name="Putnam N."/>
            <person name="Rash S."/>
            <person name="Saiga H."/>
            <person name="Satake M."/>
            <person name="Terry A."/>
            <person name="Yamada L."/>
            <person name="Wang H.G."/>
            <person name="Awazu S."/>
            <person name="Azumi K."/>
            <person name="Boore J."/>
            <person name="Branno M."/>
            <person name="Chin-Bow S."/>
            <person name="DeSantis R."/>
            <person name="Doyle S."/>
            <person name="Francino P."/>
            <person name="Keys D.N."/>
            <person name="Haga S."/>
            <person name="Hayashi H."/>
            <person name="Hino K."/>
            <person name="Imai K.S."/>
            <person name="Inaba K."/>
            <person name="Kano S."/>
            <person name="Kobayashi K."/>
            <person name="Kobayashi M."/>
            <person name="Lee B.I."/>
            <person name="Makabe K.W."/>
            <person name="Manohar C."/>
            <person name="Matassi G."/>
            <person name="Medina M."/>
            <person name="Mochizuki Y."/>
            <person name="Mount S."/>
            <person name="Morishita T."/>
            <person name="Miura S."/>
            <person name="Nakayama A."/>
            <person name="Nishizaka S."/>
            <person name="Nomoto H."/>
            <person name="Ohta F."/>
            <person name="Oishi K."/>
            <person name="Rigoutsos I."/>
            <person name="Sano M."/>
            <person name="Sasaki A."/>
            <person name="Sasakura Y."/>
            <person name="Shoguchi E."/>
            <person name="Shin-i T."/>
            <person name="Spagnuolo A."/>
            <person name="Stainier D."/>
            <person name="Suzuki M.M."/>
            <person name="Tassy O."/>
            <person name="Takatori N."/>
            <person name="Tokuoka M."/>
            <person name="Yagi K."/>
            <person name="Yoshizaki F."/>
            <person name="Wada S."/>
            <person name="Zhang C."/>
            <person name="Hyatt P.D."/>
            <person name="Larimer F."/>
            <person name="Detter C."/>
            <person name="Doggett N."/>
            <person name="Glavina T."/>
            <person name="Hawkins T."/>
            <person name="Richardson P."/>
            <person name="Lucas S."/>
            <person name="Kohara Y."/>
            <person name="Levine M."/>
            <person name="Satoh N."/>
            <person name="Rokhsar D.S."/>
        </authorList>
    </citation>
    <scope>NUCLEOTIDE SEQUENCE [LARGE SCALE GENOMIC DNA]</scope>
</reference>
<dbReference type="SMART" id="SM00034">
    <property type="entry name" value="CLECT"/>
    <property type="match status" value="1"/>
</dbReference>
<dbReference type="PROSITE" id="PS50041">
    <property type="entry name" value="C_TYPE_LECTIN_2"/>
    <property type="match status" value="1"/>
</dbReference>
<dbReference type="PROSITE" id="PS51257">
    <property type="entry name" value="PROKAR_LIPOPROTEIN"/>
    <property type="match status" value="1"/>
</dbReference>
<proteinExistence type="predicted"/>
<reference evidence="3" key="3">
    <citation type="submission" date="2025-08" db="UniProtKB">
        <authorList>
            <consortium name="Ensembl"/>
        </authorList>
    </citation>
    <scope>IDENTIFICATION</scope>
</reference>
<gene>
    <name evidence="3" type="primary">LOC100183766</name>
</gene>
<dbReference type="InterPro" id="IPR001304">
    <property type="entry name" value="C-type_lectin-like"/>
</dbReference>
<dbReference type="GeneTree" id="ENSGT00660000097103"/>
<organism evidence="3 4">
    <name type="scientific">Ciona intestinalis</name>
    <name type="common">Transparent sea squirt</name>
    <name type="synonym">Ascidia intestinalis</name>
    <dbReference type="NCBI Taxonomy" id="7719"/>
    <lineage>
        <taxon>Eukaryota</taxon>
        <taxon>Metazoa</taxon>
        <taxon>Chordata</taxon>
        <taxon>Tunicata</taxon>
        <taxon>Ascidiacea</taxon>
        <taxon>Phlebobranchia</taxon>
        <taxon>Cionidae</taxon>
        <taxon>Ciona</taxon>
    </lineage>
</organism>
<reference evidence="3" key="4">
    <citation type="submission" date="2025-09" db="UniProtKB">
        <authorList>
            <consortium name="Ensembl"/>
        </authorList>
    </citation>
    <scope>IDENTIFICATION</scope>
</reference>
<dbReference type="KEGG" id="cin:100183766"/>
<keyword evidence="1" id="KW-0732">Signal</keyword>
<feature type="signal peptide" evidence="1">
    <location>
        <begin position="1"/>
        <end position="20"/>
    </location>
</feature>
<dbReference type="EMBL" id="EAAA01000405">
    <property type="status" value="NOT_ANNOTATED_CDS"/>
    <property type="molecule type" value="Genomic_DNA"/>
</dbReference>
<dbReference type="RefSeq" id="XP_002119228.1">
    <property type="nucleotide sequence ID" value="XM_002119192.5"/>
</dbReference>
<feature type="chain" id="PRO_5014093529" evidence="1">
    <location>
        <begin position="21"/>
        <end position="230"/>
    </location>
</feature>
<dbReference type="InParanoid" id="H2XND6"/>
<dbReference type="OMA" id="VLRNAYD"/>
<protein>
    <submittedName>
        <fullName evidence="3">Uncharacterized LOC100183766</fullName>
    </submittedName>
</protein>